<evidence type="ECO:0000313" key="2">
    <source>
        <dbReference type="EMBL" id="CAL1165432.1"/>
    </source>
</evidence>
<evidence type="ECO:0000313" key="1">
    <source>
        <dbReference type="EMBL" id="CAI4012057.1"/>
    </source>
</evidence>
<dbReference type="EMBL" id="CAMXCT030005334">
    <property type="protein sequence ID" value="CAL4799369.1"/>
    <property type="molecule type" value="Genomic_DNA"/>
</dbReference>
<organism evidence="1">
    <name type="scientific">Cladocopium goreaui</name>
    <dbReference type="NCBI Taxonomy" id="2562237"/>
    <lineage>
        <taxon>Eukaryota</taxon>
        <taxon>Sar</taxon>
        <taxon>Alveolata</taxon>
        <taxon>Dinophyceae</taxon>
        <taxon>Suessiales</taxon>
        <taxon>Symbiodiniaceae</taxon>
        <taxon>Cladocopium</taxon>
    </lineage>
</organism>
<proteinExistence type="predicted"/>
<reference evidence="2" key="2">
    <citation type="submission" date="2024-04" db="EMBL/GenBank/DDBJ databases">
        <authorList>
            <person name="Chen Y."/>
            <person name="Shah S."/>
            <person name="Dougan E. K."/>
            <person name="Thang M."/>
            <person name="Chan C."/>
        </authorList>
    </citation>
    <scope>NUCLEOTIDE SEQUENCE [LARGE SCALE GENOMIC DNA]</scope>
</reference>
<keyword evidence="4" id="KW-1185">Reference proteome</keyword>
<name>A0A9P1GIZ1_9DINO</name>
<dbReference type="Proteomes" id="UP001152797">
    <property type="component" value="Unassembled WGS sequence"/>
</dbReference>
<gene>
    <name evidence="1" type="ORF">C1SCF055_LOCUS37158</name>
</gene>
<reference evidence="1" key="1">
    <citation type="submission" date="2022-10" db="EMBL/GenBank/DDBJ databases">
        <authorList>
            <person name="Chen Y."/>
            <person name="Dougan E. K."/>
            <person name="Chan C."/>
            <person name="Rhodes N."/>
            <person name="Thang M."/>
        </authorList>
    </citation>
    <scope>NUCLEOTIDE SEQUENCE</scope>
</reference>
<dbReference type="EMBL" id="CAMXCT010005334">
    <property type="protein sequence ID" value="CAI4012057.1"/>
    <property type="molecule type" value="Genomic_DNA"/>
</dbReference>
<dbReference type="EMBL" id="CAMXCT020005334">
    <property type="protein sequence ID" value="CAL1165432.1"/>
    <property type="molecule type" value="Genomic_DNA"/>
</dbReference>
<sequence length="96" mass="10121">MVEVPVWEVQMGVLPLGAGHPAAPGLMEAAKGLIVQIFNATCLVPSQQISPDTLQPYASYEVLGHKTHFTQTGTGANVSFEVGSFCADGQFLCTGR</sequence>
<comment type="caution">
    <text evidence="1">The sequence shown here is derived from an EMBL/GenBank/DDBJ whole genome shotgun (WGS) entry which is preliminary data.</text>
</comment>
<dbReference type="AlphaFoldDB" id="A0A9P1GIZ1"/>
<protein>
    <submittedName>
        <fullName evidence="3">RPGR-interacting protein 1 first C2 domain-containing protein</fullName>
    </submittedName>
</protein>
<evidence type="ECO:0000313" key="3">
    <source>
        <dbReference type="EMBL" id="CAL4799369.1"/>
    </source>
</evidence>
<accession>A0A9P1GIZ1</accession>
<evidence type="ECO:0000313" key="4">
    <source>
        <dbReference type="Proteomes" id="UP001152797"/>
    </source>
</evidence>